<comment type="caution">
    <text evidence="2">The sequence shown here is derived from an EMBL/GenBank/DDBJ whole genome shotgun (WGS) entry which is preliminary data.</text>
</comment>
<feature type="compositionally biased region" description="Polar residues" evidence="1">
    <location>
        <begin position="175"/>
        <end position="192"/>
    </location>
</feature>
<name>A0A8H6I594_9AGAR</name>
<dbReference type="Proteomes" id="UP000521943">
    <property type="component" value="Unassembled WGS sequence"/>
</dbReference>
<reference evidence="2 3" key="1">
    <citation type="submission" date="2020-07" db="EMBL/GenBank/DDBJ databases">
        <title>Comparative genomics of pyrophilous fungi reveals a link between fire events and developmental genes.</title>
        <authorList>
            <consortium name="DOE Joint Genome Institute"/>
            <person name="Steindorff A.S."/>
            <person name="Carver A."/>
            <person name="Calhoun S."/>
            <person name="Stillman K."/>
            <person name="Liu H."/>
            <person name="Lipzen A."/>
            <person name="Pangilinan J."/>
            <person name="Labutti K."/>
            <person name="Bruns T.D."/>
            <person name="Grigoriev I.V."/>
        </authorList>
    </citation>
    <scope>NUCLEOTIDE SEQUENCE [LARGE SCALE GENOMIC DNA]</scope>
    <source>
        <strain evidence="2 3">CBS 144469</strain>
    </source>
</reference>
<evidence type="ECO:0000256" key="1">
    <source>
        <dbReference type="SAM" id="MobiDB-lite"/>
    </source>
</evidence>
<dbReference type="AlphaFoldDB" id="A0A8H6I594"/>
<feature type="compositionally biased region" description="Basic and acidic residues" evidence="1">
    <location>
        <begin position="193"/>
        <end position="202"/>
    </location>
</feature>
<gene>
    <name evidence="2" type="ORF">DFP72DRAFT_890019</name>
</gene>
<evidence type="ECO:0000313" key="2">
    <source>
        <dbReference type="EMBL" id="KAF6758122.1"/>
    </source>
</evidence>
<sequence>MLENQEAVESEIEKLDPELIDEELDDPGSKAWILFDARDKLEEVIPELLDLQEEVDNYVPEPQCAEDSNDADKGKGKGEGESKRRIMSFGIVYEDDFDAYVDQRMSEIMPKDRNSLYFFRLYLAGIIPNRRWDAVRRRSLSTMPEDSGSGTAESESDLAAGPSGSSLEDIAVEVTPTTQTVELSSSLASMSIQEEKIPRDEGEASVAVRPGVN</sequence>
<keyword evidence="3" id="KW-1185">Reference proteome</keyword>
<evidence type="ECO:0000313" key="3">
    <source>
        <dbReference type="Proteomes" id="UP000521943"/>
    </source>
</evidence>
<feature type="region of interest" description="Disordered" evidence="1">
    <location>
        <begin position="55"/>
        <end position="81"/>
    </location>
</feature>
<proteinExistence type="predicted"/>
<organism evidence="2 3">
    <name type="scientific">Ephemerocybe angulata</name>
    <dbReference type="NCBI Taxonomy" id="980116"/>
    <lineage>
        <taxon>Eukaryota</taxon>
        <taxon>Fungi</taxon>
        <taxon>Dikarya</taxon>
        <taxon>Basidiomycota</taxon>
        <taxon>Agaricomycotina</taxon>
        <taxon>Agaricomycetes</taxon>
        <taxon>Agaricomycetidae</taxon>
        <taxon>Agaricales</taxon>
        <taxon>Agaricineae</taxon>
        <taxon>Psathyrellaceae</taxon>
        <taxon>Ephemerocybe</taxon>
    </lineage>
</organism>
<feature type="region of interest" description="Disordered" evidence="1">
    <location>
        <begin position="141"/>
        <end position="213"/>
    </location>
</feature>
<accession>A0A8H6I594</accession>
<feature type="compositionally biased region" description="Polar residues" evidence="1">
    <location>
        <begin position="141"/>
        <end position="153"/>
    </location>
</feature>
<feature type="compositionally biased region" description="Basic and acidic residues" evidence="1">
    <location>
        <begin position="70"/>
        <end position="81"/>
    </location>
</feature>
<dbReference type="EMBL" id="JACGCI010000020">
    <property type="protein sequence ID" value="KAF6758122.1"/>
    <property type="molecule type" value="Genomic_DNA"/>
</dbReference>
<protein>
    <submittedName>
        <fullName evidence="2">Uncharacterized protein</fullName>
    </submittedName>
</protein>